<gene>
    <name evidence="2" type="ORF">ACFSFW_08580</name>
</gene>
<name>A0ABW4MMK9_9BACI</name>
<dbReference type="InterPro" id="IPR009326">
    <property type="entry name" value="DUF984"/>
</dbReference>
<accession>A0ABW4MMK9</accession>
<protein>
    <submittedName>
        <fullName evidence="2">ASCH domain-containing protein</fullName>
    </submittedName>
</protein>
<proteinExistence type="predicted"/>
<dbReference type="InterPro" id="IPR007374">
    <property type="entry name" value="ASCH_domain"/>
</dbReference>
<dbReference type="RefSeq" id="WP_388037203.1">
    <property type="nucleotide sequence ID" value="NZ_JBHUEK010000010.1"/>
</dbReference>
<dbReference type="Gene3D" id="3.10.400.10">
    <property type="entry name" value="Sulfate adenylyltransferase"/>
    <property type="match status" value="1"/>
</dbReference>
<dbReference type="EMBL" id="JBHUEK010000010">
    <property type="protein sequence ID" value="MFD1778721.1"/>
    <property type="molecule type" value="Genomic_DNA"/>
</dbReference>
<evidence type="ECO:0000313" key="2">
    <source>
        <dbReference type="EMBL" id="MFD1778721.1"/>
    </source>
</evidence>
<reference evidence="3" key="1">
    <citation type="journal article" date="2019" name="Int. J. Syst. Evol. Microbiol.">
        <title>The Global Catalogue of Microorganisms (GCM) 10K type strain sequencing project: providing services to taxonomists for standard genome sequencing and annotation.</title>
        <authorList>
            <consortium name="The Broad Institute Genomics Platform"/>
            <consortium name="The Broad Institute Genome Sequencing Center for Infectious Disease"/>
            <person name="Wu L."/>
            <person name="Ma J."/>
        </authorList>
    </citation>
    <scope>NUCLEOTIDE SEQUENCE [LARGE SCALE GENOMIC DNA]</scope>
    <source>
        <strain evidence="3">CCUG 15531</strain>
    </source>
</reference>
<dbReference type="InterPro" id="IPR015947">
    <property type="entry name" value="PUA-like_sf"/>
</dbReference>
<dbReference type="SUPFAM" id="SSF88697">
    <property type="entry name" value="PUA domain-like"/>
    <property type="match status" value="1"/>
</dbReference>
<dbReference type="PANTHER" id="PTHR39203:SF1">
    <property type="entry name" value="CYTOPLASMIC PROTEIN"/>
    <property type="match status" value="1"/>
</dbReference>
<comment type="caution">
    <text evidence="2">The sequence shown here is derived from an EMBL/GenBank/DDBJ whole genome shotgun (WGS) entry which is preliminary data.</text>
</comment>
<evidence type="ECO:0000313" key="3">
    <source>
        <dbReference type="Proteomes" id="UP001597227"/>
    </source>
</evidence>
<sequence>MKRIDFWGRDEYDERLLEEVLRGVKTVTCTPKVWYDQLPDEEKSEKGDIIQAFTKRNEHVANIQITDFYEIRFGEIQGEVGKRIAKGENSTLDEFIEDHIFSWEKPLQIDGYELNEDTVIVVEHFKLKDIFIDVKIDFHLVPMTEAERFKVTNWTDFELFGVASDYFYSVYKEKDFVAFVRFRQNEEGTYIYCKVNPDFEGKMDQKELMIKAEKYAKENLLATQLIHEWSSIYTYHK</sequence>
<dbReference type="PANTHER" id="PTHR39203">
    <property type="entry name" value="CYTOPLASMIC PROTEIN-RELATED"/>
    <property type="match status" value="1"/>
</dbReference>
<organism evidence="2 3">
    <name type="scientific">Fredinandcohnia salidurans</name>
    <dbReference type="NCBI Taxonomy" id="2595041"/>
    <lineage>
        <taxon>Bacteria</taxon>
        <taxon>Bacillati</taxon>
        <taxon>Bacillota</taxon>
        <taxon>Bacilli</taxon>
        <taxon>Bacillales</taxon>
        <taxon>Bacillaceae</taxon>
        <taxon>Fredinandcohnia</taxon>
    </lineage>
</organism>
<evidence type="ECO:0000259" key="1">
    <source>
        <dbReference type="SMART" id="SM01022"/>
    </source>
</evidence>
<dbReference type="Pfam" id="PF04266">
    <property type="entry name" value="ASCH"/>
    <property type="match status" value="1"/>
</dbReference>
<dbReference type="SMART" id="SM01022">
    <property type="entry name" value="ASCH"/>
    <property type="match status" value="1"/>
</dbReference>
<keyword evidence="3" id="KW-1185">Reference proteome</keyword>
<feature type="domain" description="ASCH" evidence="1">
    <location>
        <begin position="10"/>
        <end position="129"/>
    </location>
</feature>
<dbReference type="Proteomes" id="UP001597227">
    <property type="component" value="Unassembled WGS sequence"/>
</dbReference>